<evidence type="ECO:0000256" key="4">
    <source>
        <dbReference type="ARBA" id="ARBA00022801"/>
    </source>
</evidence>
<evidence type="ECO:0000313" key="11">
    <source>
        <dbReference type="Proteomes" id="UP001140206"/>
    </source>
</evidence>
<organism evidence="10 11">
    <name type="scientific">Rhynchospora pubera</name>
    <dbReference type="NCBI Taxonomy" id="906938"/>
    <lineage>
        <taxon>Eukaryota</taxon>
        <taxon>Viridiplantae</taxon>
        <taxon>Streptophyta</taxon>
        <taxon>Embryophyta</taxon>
        <taxon>Tracheophyta</taxon>
        <taxon>Spermatophyta</taxon>
        <taxon>Magnoliopsida</taxon>
        <taxon>Liliopsida</taxon>
        <taxon>Poales</taxon>
        <taxon>Cyperaceae</taxon>
        <taxon>Cyperoideae</taxon>
        <taxon>Rhynchosporeae</taxon>
        <taxon>Rhynchospora</taxon>
    </lineage>
</organism>
<dbReference type="PANTHER" id="PTHR45865">
    <property type="entry name" value="E3 UBIQUITIN-PROTEIN LIGASE SHPRH FAMILY MEMBER"/>
    <property type="match status" value="1"/>
</dbReference>
<evidence type="ECO:0000256" key="5">
    <source>
        <dbReference type="ARBA" id="ARBA00022833"/>
    </source>
</evidence>
<feature type="region of interest" description="Disordered" evidence="7">
    <location>
        <begin position="428"/>
        <end position="461"/>
    </location>
</feature>
<comment type="similarity">
    <text evidence="1">Belongs to the SNF2/RAD54 helicase family. RAD16 subfamily.</text>
</comment>
<dbReference type="InterPro" id="IPR001650">
    <property type="entry name" value="Helicase_C-like"/>
</dbReference>
<dbReference type="Gene3D" id="3.40.50.10810">
    <property type="entry name" value="Tandem AAA-ATPase domain"/>
    <property type="match status" value="2"/>
</dbReference>
<dbReference type="SMART" id="SM00249">
    <property type="entry name" value="PHD"/>
    <property type="match status" value="1"/>
</dbReference>
<proteinExistence type="inferred from homology"/>
<evidence type="ECO:0000256" key="6">
    <source>
        <dbReference type="PROSITE-ProRule" id="PRU00175"/>
    </source>
</evidence>
<comment type="caution">
    <text evidence="10">The sequence shown here is derived from an EMBL/GenBank/DDBJ whole genome shotgun (WGS) entry which is preliminary data.</text>
</comment>
<gene>
    <name evidence="10" type="ORF">LUZ62_088221</name>
</gene>
<dbReference type="InterPro" id="IPR038718">
    <property type="entry name" value="SNF2-like_sf"/>
</dbReference>
<dbReference type="SUPFAM" id="SSF52540">
    <property type="entry name" value="P-loop containing nucleoside triphosphate hydrolases"/>
    <property type="match status" value="2"/>
</dbReference>
<keyword evidence="5" id="KW-0862">Zinc</keyword>
<sequence>MGRKKSRPVRSGTSRLHTPGSPNNNHGTKEERVNENNNENNEISSKPVFVEVDGTNWAADEHFDVAEIILNNVRFSDEAIDYNALNNSFRNSQFSLRFQLDDTKEGSFILGHWPVVPNDKISLQYLIHSPECIEKRKMLFSGTFDGPDESVSSLAHLVNLKYFTLRLLLELDANSVEVPSFRVRVEILRSAFEACQSLLETARQPWRKSMMNVVPWLRPEVLTSEKIYGLKREEIELDEDLSCDVRSDAQFDVAGFYEAIKPSREEPMLETKLTDLIPDLRPYQKRAAYWMVQREKENKLRDKLSTPYSVPIDFVNTYSRMFYNPFNGNISWNDEPPSQNVSGGILADEMGLGKTVELLACIFANPKPSASACFTSEEDADGIKTKRQKIERVECVCGAASASSKYKGLWVQCDLCDAWQHAKCVGYSPKSKKNSSVSKEDETGGDTEKGPAKPKRGRKKTKMEIVESEERYICCSCSEIREATKTKISTHATIVVCPAPILAQWHSEIIRHTRAGSLKVCIYEGARNLDSLVPKTDITELVAADIVLTTYDVLKEDLSHDSDRHDGDRRFLRFQKKYPVLPTLLTRIHWWRLCLDEAQMVESSNSSVTEMAMRLHSQHRWCITGTPIQRRLDDLFGLLRFLRVNPFDVYRWWVDVIRDPYERKDKAAMNFTHKVFKQIMWRSSKAHVSDELQLPPQEELLTWLSFSPVEEHFYQKQHSTCLVHAHDIIRNLKESRKVSSENTEQGDVYLTHNEIAKLLGPLLKLRQACCHPQVGSSGLCSLQRSPLSMEEILNVLIGKAKIEGEEELRKVVVALNGLAGIAIIEEDKTHAMSLYKEALSLADEHLGDFGVDPLLSLHINHNLSELLRSSPEYLPKCPLIEKQNCDEDVVNGKRKETDAGKFDRQNIKRRKIDEYKTNNIGMEENGTSQEANNDDGSAECLESDAKSHSPTKCCSDECMKRACEMIVEKHLSTFGSKLSLSQLEFRTSFEQVSKISKELNNHNANWWLHALDCIEKNKDSMEELLRKIEQNVTRSTNGLGSARVSSRIKTIGGLKYIIQTAIDSLHKSRQKVMDRLFEVDETVGNPKDEEIERQRYCPKCYDGNGSLCIQCEMDELFREYEARLFLVKKSHSDSVIASAEEALDMQKRKDELNHFFRNKKTTDESESGDMNNNLRFARENIQVYRHPSTVETMLKVIKTHSKTALGRQESASAKMQLRLFEMLRKEFSQARMLSITQAQFLRAHDEIKMSTSRLRLKESEDEPSEVNILAREELVQLNLQFSSDKFLALPALHRIKGQLRYLKGLVQCNQRTQPGKLALTPGTEDVTDLEPSTPVKEESKAETTEEPCPICREKFSDRKMVFQCGHFLCCKCCLQMSEQAAPYFSRSDRKWIMCPTCRQRTDFNDIAYVAEKPSVSVGSDLEKAGPCQADEGPESLVVVRGSYGTKIEAVMRRILWLTSADEDARVLVFSSWNDVLDVLEHALLVNSVHYVRMKGGRKAQVAIAKFKGQQGVGQGDKLKHKPTNVRPVQVLLMLIQHGANGLNLLEAQHVVLIEPLLNPGAEAQAISRVHRVGQEHRTFIHRFMVKGTIEESIYKLNRSRGNCSTLNRKTKNLKDEPVLTLRDVESLFPIKVVGETIEGEENEGESLRHLPPSVAAGRAAERRFLEGSNS</sequence>
<evidence type="ECO:0000259" key="9">
    <source>
        <dbReference type="PROSITE" id="PS51192"/>
    </source>
</evidence>
<dbReference type="SMART" id="SM00487">
    <property type="entry name" value="DEXDc"/>
    <property type="match status" value="1"/>
</dbReference>
<evidence type="ECO:0000259" key="8">
    <source>
        <dbReference type="PROSITE" id="PS50089"/>
    </source>
</evidence>
<dbReference type="InterPro" id="IPR011011">
    <property type="entry name" value="Znf_FYVE_PHD"/>
</dbReference>
<keyword evidence="11" id="KW-1185">Reference proteome</keyword>
<dbReference type="InterPro" id="IPR013083">
    <property type="entry name" value="Znf_RING/FYVE/PHD"/>
</dbReference>
<dbReference type="Pfam" id="PF00271">
    <property type="entry name" value="Helicase_C"/>
    <property type="match status" value="1"/>
</dbReference>
<protein>
    <submittedName>
        <fullName evidence="10">E3 ubiquitin-protein ligase SHPRH</fullName>
    </submittedName>
</protein>
<dbReference type="CDD" id="cd18793">
    <property type="entry name" value="SF2_C_SNF"/>
    <property type="match status" value="1"/>
</dbReference>
<dbReference type="GO" id="GO:0008270">
    <property type="term" value="F:zinc ion binding"/>
    <property type="evidence" value="ECO:0007669"/>
    <property type="project" value="UniProtKB-KW"/>
</dbReference>
<dbReference type="InterPro" id="IPR014001">
    <property type="entry name" value="Helicase_ATP-bd"/>
</dbReference>
<dbReference type="CDD" id="cd15517">
    <property type="entry name" value="PHD_TCF19_like"/>
    <property type="match status" value="1"/>
</dbReference>
<dbReference type="InterPro" id="IPR019787">
    <property type="entry name" value="Znf_PHD-finger"/>
</dbReference>
<feature type="compositionally biased region" description="Basic residues" evidence="7">
    <location>
        <begin position="452"/>
        <end position="461"/>
    </location>
</feature>
<feature type="region of interest" description="Disordered" evidence="7">
    <location>
        <begin position="921"/>
        <end position="950"/>
    </location>
</feature>
<dbReference type="InterPro" id="IPR048686">
    <property type="entry name" value="SHPRH_helical_1st"/>
</dbReference>
<feature type="region of interest" description="Disordered" evidence="7">
    <location>
        <begin position="1316"/>
        <end position="1341"/>
    </location>
</feature>
<dbReference type="SMART" id="SM00184">
    <property type="entry name" value="RING"/>
    <property type="match status" value="1"/>
</dbReference>
<feature type="domain" description="Helicase ATP-binding" evidence="9">
    <location>
        <begin position="493"/>
        <end position="645"/>
    </location>
</feature>
<dbReference type="CDD" id="cd18070">
    <property type="entry name" value="DEXQc_SHPRH"/>
    <property type="match status" value="1"/>
</dbReference>
<dbReference type="InterPro" id="IPR027417">
    <property type="entry name" value="P-loop_NTPase"/>
</dbReference>
<dbReference type="Gene3D" id="3.40.50.300">
    <property type="entry name" value="P-loop containing nucleotide triphosphate hydrolases"/>
    <property type="match status" value="1"/>
</dbReference>
<feature type="compositionally biased region" description="Polar residues" evidence="7">
    <location>
        <begin position="11"/>
        <end position="26"/>
    </location>
</feature>
<dbReference type="Pfam" id="PF00628">
    <property type="entry name" value="PHD"/>
    <property type="match status" value="1"/>
</dbReference>
<name>A0AAV8CEK7_9POAL</name>
<dbReference type="Pfam" id="PF21324">
    <property type="entry name" value="SHPRH_helical-2nd"/>
    <property type="match status" value="1"/>
</dbReference>
<accession>A0AAV8CEK7</accession>
<evidence type="ECO:0000256" key="2">
    <source>
        <dbReference type="ARBA" id="ARBA00022723"/>
    </source>
</evidence>
<dbReference type="SUPFAM" id="SSF57850">
    <property type="entry name" value="RING/U-box"/>
    <property type="match status" value="1"/>
</dbReference>
<dbReference type="InterPro" id="IPR000330">
    <property type="entry name" value="SNF2_N"/>
</dbReference>
<feature type="region of interest" description="Disordered" evidence="7">
    <location>
        <begin position="1"/>
        <end position="46"/>
    </location>
</feature>
<dbReference type="GO" id="GO:0005524">
    <property type="term" value="F:ATP binding"/>
    <property type="evidence" value="ECO:0007669"/>
    <property type="project" value="InterPro"/>
</dbReference>
<feature type="domain" description="RING-type" evidence="8">
    <location>
        <begin position="1348"/>
        <end position="1398"/>
    </location>
</feature>
<reference evidence="10" key="1">
    <citation type="submission" date="2022-08" db="EMBL/GenBank/DDBJ databases">
        <authorList>
            <person name="Marques A."/>
        </authorList>
    </citation>
    <scope>NUCLEOTIDE SEQUENCE</scope>
    <source>
        <strain evidence="10">RhyPub2mFocal</strain>
        <tissue evidence="10">Leaves</tissue>
    </source>
</reference>
<evidence type="ECO:0000256" key="7">
    <source>
        <dbReference type="SAM" id="MobiDB-lite"/>
    </source>
</evidence>
<feature type="compositionally biased region" description="Polar residues" evidence="7">
    <location>
        <begin position="921"/>
        <end position="931"/>
    </location>
</feature>
<evidence type="ECO:0000256" key="3">
    <source>
        <dbReference type="ARBA" id="ARBA00022771"/>
    </source>
</evidence>
<evidence type="ECO:0000313" key="10">
    <source>
        <dbReference type="EMBL" id="KAJ4753816.1"/>
    </source>
</evidence>
<dbReference type="SUPFAM" id="SSF57903">
    <property type="entry name" value="FYVE/PHD zinc finger"/>
    <property type="match status" value="1"/>
</dbReference>
<keyword evidence="4" id="KW-0378">Hydrolase</keyword>
<dbReference type="InterPro" id="IPR048695">
    <property type="entry name" value="SHPRH_helical_2nd"/>
</dbReference>
<dbReference type="InterPro" id="IPR052583">
    <property type="entry name" value="ATP-helicase/E3_Ub-Ligase"/>
</dbReference>
<dbReference type="EMBL" id="JAMFTS010000005">
    <property type="protein sequence ID" value="KAJ4753816.1"/>
    <property type="molecule type" value="Genomic_DNA"/>
</dbReference>
<dbReference type="InterPro" id="IPR049730">
    <property type="entry name" value="SNF2/RAD54-like_C"/>
</dbReference>
<dbReference type="PANTHER" id="PTHR45865:SF1">
    <property type="entry name" value="E3 UBIQUITIN-PROTEIN LIGASE SHPRH"/>
    <property type="match status" value="1"/>
</dbReference>
<dbReference type="PROSITE" id="PS50089">
    <property type="entry name" value="ZF_RING_2"/>
    <property type="match status" value="1"/>
</dbReference>
<dbReference type="GO" id="GO:0016787">
    <property type="term" value="F:hydrolase activity"/>
    <property type="evidence" value="ECO:0007669"/>
    <property type="project" value="UniProtKB-KW"/>
</dbReference>
<keyword evidence="2" id="KW-0479">Metal-binding</keyword>
<dbReference type="InterPro" id="IPR001965">
    <property type="entry name" value="Znf_PHD"/>
</dbReference>
<dbReference type="InterPro" id="IPR001841">
    <property type="entry name" value="Znf_RING"/>
</dbReference>
<keyword evidence="3 6" id="KW-0863">Zinc-finger</keyword>
<dbReference type="PROSITE" id="PS51192">
    <property type="entry name" value="HELICASE_ATP_BIND_1"/>
    <property type="match status" value="1"/>
</dbReference>
<dbReference type="Gene3D" id="3.30.40.10">
    <property type="entry name" value="Zinc/RING finger domain, C3HC4 (zinc finger)"/>
    <property type="match status" value="2"/>
</dbReference>
<evidence type="ECO:0000256" key="1">
    <source>
        <dbReference type="ARBA" id="ARBA00008438"/>
    </source>
</evidence>
<dbReference type="Proteomes" id="UP001140206">
    <property type="component" value="Chromosome 5"/>
</dbReference>
<dbReference type="Pfam" id="PF00176">
    <property type="entry name" value="SNF2-rel_dom"/>
    <property type="match status" value="1"/>
</dbReference>
<dbReference type="Pfam" id="PF21325">
    <property type="entry name" value="SHPRH_helical-1st"/>
    <property type="match status" value="1"/>
</dbReference>
<feature type="compositionally biased region" description="Basic and acidic residues" evidence="7">
    <location>
        <begin position="438"/>
        <end position="451"/>
    </location>
</feature>